<dbReference type="EMBL" id="JBHSEC010000005">
    <property type="protein sequence ID" value="MFC4409885.1"/>
    <property type="molecule type" value="Genomic_DNA"/>
</dbReference>
<gene>
    <name evidence="4" type="ORF">ACFOZY_05470</name>
</gene>
<dbReference type="Proteomes" id="UP001595817">
    <property type="component" value="Unassembled WGS sequence"/>
</dbReference>
<dbReference type="NCBIfam" id="TIGR02532">
    <property type="entry name" value="IV_pilin_GFxxxE"/>
    <property type="match status" value="1"/>
</dbReference>
<dbReference type="PROSITE" id="PS00409">
    <property type="entry name" value="PROKAR_NTER_METHYL"/>
    <property type="match status" value="1"/>
</dbReference>
<evidence type="ECO:0000256" key="1">
    <source>
        <dbReference type="ARBA" id="ARBA00004241"/>
    </source>
</evidence>
<evidence type="ECO:0000313" key="4">
    <source>
        <dbReference type="EMBL" id="MFC4409885.1"/>
    </source>
</evidence>
<comment type="caution">
    <text evidence="4">The sequence shown here is derived from an EMBL/GenBank/DDBJ whole genome shotgun (WGS) entry which is preliminary data.</text>
</comment>
<protein>
    <submittedName>
        <fullName evidence="4">Type II secretion system protein</fullName>
    </submittedName>
</protein>
<dbReference type="RefSeq" id="WP_378153112.1">
    <property type="nucleotide sequence ID" value="NZ_JBHSEC010000005.1"/>
</dbReference>
<dbReference type="InterPro" id="IPR012902">
    <property type="entry name" value="N_methyl_site"/>
</dbReference>
<evidence type="ECO:0000256" key="3">
    <source>
        <dbReference type="SAM" id="MobiDB-lite"/>
    </source>
</evidence>
<evidence type="ECO:0000313" key="5">
    <source>
        <dbReference type="Proteomes" id="UP001595817"/>
    </source>
</evidence>
<accession>A0ABV8X4L7</accession>
<dbReference type="InterPro" id="IPR045584">
    <property type="entry name" value="Pilin-like"/>
</dbReference>
<reference evidence="5" key="1">
    <citation type="journal article" date="2019" name="Int. J. Syst. Evol. Microbiol.">
        <title>The Global Catalogue of Microorganisms (GCM) 10K type strain sequencing project: providing services to taxonomists for standard genome sequencing and annotation.</title>
        <authorList>
            <consortium name="The Broad Institute Genomics Platform"/>
            <consortium name="The Broad Institute Genome Sequencing Center for Infectious Disease"/>
            <person name="Wu L."/>
            <person name="Ma J."/>
        </authorList>
    </citation>
    <scope>NUCLEOTIDE SEQUENCE [LARGE SCALE GENOMIC DNA]</scope>
    <source>
        <strain evidence="5">CCUG 59778</strain>
    </source>
</reference>
<feature type="compositionally biased region" description="Basic and acidic residues" evidence="3">
    <location>
        <begin position="137"/>
        <end position="148"/>
    </location>
</feature>
<proteinExistence type="predicted"/>
<keyword evidence="2" id="KW-0178">Competence</keyword>
<comment type="subcellular location">
    <subcellularLocation>
        <location evidence="1">Cell surface</location>
    </subcellularLocation>
</comment>
<name>A0ABV8X4L7_9LACT</name>
<feature type="region of interest" description="Disordered" evidence="3">
    <location>
        <begin position="127"/>
        <end position="148"/>
    </location>
</feature>
<evidence type="ECO:0000256" key="2">
    <source>
        <dbReference type="ARBA" id="ARBA00023287"/>
    </source>
</evidence>
<dbReference type="Pfam" id="PF07963">
    <property type="entry name" value="N_methyl"/>
    <property type="match status" value="1"/>
</dbReference>
<dbReference type="SUPFAM" id="SSF54523">
    <property type="entry name" value="Pili subunits"/>
    <property type="match status" value="1"/>
</dbReference>
<dbReference type="Gene3D" id="3.30.700.10">
    <property type="entry name" value="Glycoprotein, Type 4 Pilin"/>
    <property type="match status" value="1"/>
</dbReference>
<sequence>MKKWFKRLKNQAGMTLVELLAVVVILGIVAAIAVPSIGNIIDNSKKDAHVSNALLIINATQLGVTTNALEKGEKYTLADLVNAGVLAAVPKDPDSDTSSYAVESFVKSNDNGKISIFLTGSDRRIGTDAKPATQDEINDKGRNIVKDK</sequence>
<organism evidence="4 5">
    <name type="scientific">Chungangia koreensis</name>
    <dbReference type="NCBI Taxonomy" id="752657"/>
    <lineage>
        <taxon>Bacteria</taxon>
        <taxon>Bacillati</taxon>
        <taxon>Bacillota</taxon>
        <taxon>Bacilli</taxon>
        <taxon>Lactobacillales</taxon>
        <taxon>Chungangia</taxon>
    </lineage>
</organism>
<keyword evidence="5" id="KW-1185">Reference proteome</keyword>